<dbReference type="PANTHER" id="PTHR13633:SF3">
    <property type="entry name" value="MITOCHONDRIAL TRANSCRIPTION RESCUE FACTOR 1"/>
    <property type="match status" value="1"/>
</dbReference>
<dbReference type="SUPFAM" id="SSF55174">
    <property type="entry name" value="Alpha-L RNA-binding motif"/>
    <property type="match status" value="1"/>
</dbReference>
<gene>
    <name evidence="3" type="ORF">HYG85_22690</name>
</gene>
<dbReference type="PANTHER" id="PTHR13633">
    <property type="entry name" value="MITOCHONDRIAL TRANSCRIPTION RESCUE FACTOR 1"/>
    <property type="match status" value="1"/>
</dbReference>
<sequence length="255" mass="29190">MLDKNEDILIVNKIIDKGKLASLRQISMFTDFLNIHEQSLFISNKNQLSNINHIFYGGYEYSERKIIAFYPDYIDFDNIDYPIEVLKISPRNKKFSNNLTHRDFLGTILNLGITRTKIGDIIVKDNYAIVFVIKPVSDFIISNLEKVKQTVVDIKIIHDLPQEILTPSFQPIKGTVSSIRLDSVVSLAFPLSRGKAITLIKNKNVYVNSKLTLSPSCKLSQGDIVSVRGMGKFQFHDIGSRTKKDRIYIELKRYT</sequence>
<dbReference type="SMART" id="SM00363">
    <property type="entry name" value="S4"/>
    <property type="match status" value="1"/>
</dbReference>
<dbReference type="CDD" id="cd00165">
    <property type="entry name" value="S4"/>
    <property type="match status" value="1"/>
</dbReference>
<dbReference type="InterPro" id="IPR012677">
    <property type="entry name" value="Nucleotide-bd_a/b_plait_sf"/>
</dbReference>
<reference evidence="3 4" key="1">
    <citation type="submission" date="2020-07" db="EMBL/GenBank/DDBJ databases">
        <title>Vallitalea guaymasensis genome.</title>
        <authorList>
            <person name="Postec A."/>
        </authorList>
    </citation>
    <scope>NUCLEOTIDE SEQUENCE [LARGE SCALE GENOMIC DNA]</scope>
    <source>
        <strain evidence="3 4">Ra1766G1</strain>
    </source>
</reference>
<dbReference type="Gene3D" id="3.30.1370.160">
    <property type="match status" value="1"/>
</dbReference>
<evidence type="ECO:0000313" key="3">
    <source>
        <dbReference type="EMBL" id="QUH31581.1"/>
    </source>
</evidence>
<dbReference type="InterPro" id="IPR040591">
    <property type="entry name" value="RqcP2_RBD"/>
</dbReference>
<dbReference type="RefSeq" id="WP_212691554.1">
    <property type="nucleotide sequence ID" value="NZ_CP058561.1"/>
</dbReference>
<proteinExistence type="predicted"/>
<organism evidence="3 4">
    <name type="scientific">Vallitalea guaymasensis</name>
    <dbReference type="NCBI Taxonomy" id="1185412"/>
    <lineage>
        <taxon>Bacteria</taxon>
        <taxon>Bacillati</taxon>
        <taxon>Bacillota</taxon>
        <taxon>Clostridia</taxon>
        <taxon>Lachnospirales</taxon>
        <taxon>Vallitaleaceae</taxon>
        <taxon>Vallitalea</taxon>
    </lineage>
</organism>
<dbReference type="EMBL" id="CP058561">
    <property type="protein sequence ID" value="QUH31581.1"/>
    <property type="molecule type" value="Genomic_DNA"/>
</dbReference>
<dbReference type="Pfam" id="PF01479">
    <property type="entry name" value="S4"/>
    <property type="match status" value="1"/>
</dbReference>
<dbReference type="Pfam" id="PF17774">
    <property type="entry name" value="YlmH_RBD"/>
    <property type="match status" value="1"/>
</dbReference>
<dbReference type="Gene3D" id="3.10.290.10">
    <property type="entry name" value="RNA-binding S4 domain"/>
    <property type="match status" value="1"/>
</dbReference>
<dbReference type="Proteomes" id="UP000677305">
    <property type="component" value="Chromosome"/>
</dbReference>
<name>A0A8J8MER9_9FIRM</name>
<feature type="domain" description="RNA-binding S4" evidence="2">
    <location>
        <begin position="179"/>
        <end position="247"/>
    </location>
</feature>
<dbReference type="InterPro" id="IPR002942">
    <property type="entry name" value="S4_RNA-bd"/>
</dbReference>
<evidence type="ECO:0000256" key="1">
    <source>
        <dbReference type="PROSITE-ProRule" id="PRU00182"/>
    </source>
</evidence>
<dbReference type="PROSITE" id="PS50889">
    <property type="entry name" value="S4"/>
    <property type="match status" value="1"/>
</dbReference>
<evidence type="ECO:0000313" key="4">
    <source>
        <dbReference type="Proteomes" id="UP000677305"/>
    </source>
</evidence>
<accession>A0A8J8MER9</accession>
<evidence type="ECO:0000259" key="2">
    <source>
        <dbReference type="SMART" id="SM00363"/>
    </source>
</evidence>
<dbReference type="KEGG" id="vgu:HYG85_22690"/>
<dbReference type="GO" id="GO:0003723">
    <property type="term" value="F:RNA binding"/>
    <property type="evidence" value="ECO:0007669"/>
    <property type="project" value="UniProtKB-KW"/>
</dbReference>
<keyword evidence="1" id="KW-0694">RNA-binding</keyword>
<dbReference type="InterPro" id="IPR036986">
    <property type="entry name" value="S4_RNA-bd_sf"/>
</dbReference>
<protein>
    <submittedName>
        <fullName evidence="3">RNA-binding protein</fullName>
    </submittedName>
</protein>
<dbReference type="AlphaFoldDB" id="A0A8J8MER9"/>
<keyword evidence="4" id="KW-1185">Reference proteome</keyword>
<dbReference type="Gene3D" id="3.30.70.330">
    <property type="match status" value="1"/>
</dbReference>